<evidence type="ECO:0000313" key="1">
    <source>
        <dbReference type="EMBL" id="MBX61985.1"/>
    </source>
</evidence>
<protein>
    <submittedName>
        <fullName evidence="1">Uncharacterized protein</fullName>
    </submittedName>
</protein>
<sequence>MRKQRHNARNRHYSFIPHMHSCFMSRAIPIFKISEFFGNGCYIRDSFNGFIHWIPKGYKEIKLRTMICKQVPRQRLFLIHLFSF</sequence>
<reference evidence="1" key="1">
    <citation type="submission" date="2018-02" db="EMBL/GenBank/DDBJ databases">
        <title>Rhizophora mucronata_Transcriptome.</title>
        <authorList>
            <person name="Meera S.P."/>
            <person name="Sreeshan A."/>
            <person name="Augustine A."/>
        </authorList>
    </citation>
    <scope>NUCLEOTIDE SEQUENCE</scope>
    <source>
        <tissue evidence="1">Leaf</tissue>
    </source>
</reference>
<dbReference type="EMBL" id="GGEC01081501">
    <property type="protein sequence ID" value="MBX61985.1"/>
    <property type="molecule type" value="Transcribed_RNA"/>
</dbReference>
<dbReference type="AlphaFoldDB" id="A0A2P2Q4T1"/>
<name>A0A2P2Q4T1_RHIMU</name>
<accession>A0A2P2Q4T1</accession>
<organism evidence="1">
    <name type="scientific">Rhizophora mucronata</name>
    <name type="common">Asiatic mangrove</name>
    <dbReference type="NCBI Taxonomy" id="61149"/>
    <lineage>
        <taxon>Eukaryota</taxon>
        <taxon>Viridiplantae</taxon>
        <taxon>Streptophyta</taxon>
        <taxon>Embryophyta</taxon>
        <taxon>Tracheophyta</taxon>
        <taxon>Spermatophyta</taxon>
        <taxon>Magnoliopsida</taxon>
        <taxon>eudicotyledons</taxon>
        <taxon>Gunneridae</taxon>
        <taxon>Pentapetalae</taxon>
        <taxon>rosids</taxon>
        <taxon>fabids</taxon>
        <taxon>Malpighiales</taxon>
        <taxon>Rhizophoraceae</taxon>
        <taxon>Rhizophora</taxon>
    </lineage>
</organism>
<proteinExistence type="predicted"/>